<dbReference type="Pfam" id="PF00356">
    <property type="entry name" value="LacI"/>
    <property type="match status" value="1"/>
</dbReference>
<feature type="domain" description="HTH lacI-type" evidence="4">
    <location>
        <begin position="3"/>
        <end position="57"/>
    </location>
</feature>
<keyword evidence="1" id="KW-0805">Transcription regulation</keyword>
<dbReference type="Gene3D" id="3.40.50.2300">
    <property type="match status" value="2"/>
</dbReference>
<dbReference type="InterPro" id="IPR000843">
    <property type="entry name" value="HTH_LacI"/>
</dbReference>
<dbReference type="RefSeq" id="WP_320942805.1">
    <property type="nucleotide sequence ID" value="NZ_BAABEU010000003.1"/>
</dbReference>
<organism evidence="6 7">
    <name type="scientific">Microbacterium rhizosphaerae</name>
    <dbReference type="NCBI Taxonomy" id="1678237"/>
    <lineage>
        <taxon>Bacteria</taxon>
        <taxon>Bacillati</taxon>
        <taxon>Actinomycetota</taxon>
        <taxon>Actinomycetes</taxon>
        <taxon>Micrococcales</taxon>
        <taxon>Microbacteriaceae</taxon>
        <taxon>Microbacterium</taxon>
    </lineage>
</organism>
<dbReference type="InterPro" id="IPR010982">
    <property type="entry name" value="Lambda_DNA-bd_dom_sf"/>
</dbReference>
<dbReference type="Proteomes" id="UP001323798">
    <property type="component" value="Chromosome"/>
</dbReference>
<dbReference type="SUPFAM" id="SSF53822">
    <property type="entry name" value="Periplasmic binding protein-like I"/>
    <property type="match status" value="1"/>
</dbReference>
<proteinExistence type="predicted"/>
<evidence type="ECO:0000259" key="5">
    <source>
        <dbReference type="PROSITE" id="PS50943"/>
    </source>
</evidence>
<evidence type="ECO:0000259" key="4">
    <source>
        <dbReference type="PROSITE" id="PS50932"/>
    </source>
</evidence>
<evidence type="ECO:0000313" key="6">
    <source>
        <dbReference type="EMBL" id="WPR90092.1"/>
    </source>
</evidence>
<evidence type="ECO:0000256" key="2">
    <source>
        <dbReference type="ARBA" id="ARBA00023125"/>
    </source>
</evidence>
<dbReference type="InterPro" id="IPR001387">
    <property type="entry name" value="Cro/C1-type_HTH"/>
</dbReference>
<dbReference type="CDD" id="cd06267">
    <property type="entry name" value="PBP1_LacI_sugar_binding-like"/>
    <property type="match status" value="1"/>
</dbReference>
<dbReference type="PANTHER" id="PTHR30146">
    <property type="entry name" value="LACI-RELATED TRANSCRIPTIONAL REPRESSOR"/>
    <property type="match status" value="1"/>
</dbReference>
<dbReference type="GO" id="GO:0003677">
    <property type="term" value="F:DNA binding"/>
    <property type="evidence" value="ECO:0007669"/>
    <property type="project" value="UniProtKB-KW"/>
</dbReference>
<accession>A0ABZ0SQZ1</accession>
<gene>
    <name evidence="6" type="ORF">SM116_02050</name>
</gene>
<dbReference type="PANTHER" id="PTHR30146:SF153">
    <property type="entry name" value="LACTOSE OPERON REPRESSOR"/>
    <property type="match status" value="1"/>
</dbReference>
<protein>
    <submittedName>
        <fullName evidence="6">LacI family DNA-binding transcriptional regulator</fullName>
    </submittedName>
</protein>
<evidence type="ECO:0000256" key="3">
    <source>
        <dbReference type="ARBA" id="ARBA00023163"/>
    </source>
</evidence>
<keyword evidence="2 6" id="KW-0238">DNA-binding</keyword>
<dbReference type="Pfam" id="PF13377">
    <property type="entry name" value="Peripla_BP_3"/>
    <property type="match status" value="1"/>
</dbReference>
<dbReference type="InterPro" id="IPR046335">
    <property type="entry name" value="LacI/GalR-like_sensor"/>
</dbReference>
<dbReference type="EMBL" id="CP139368">
    <property type="protein sequence ID" value="WPR90092.1"/>
    <property type="molecule type" value="Genomic_DNA"/>
</dbReference>
<sequence>MAATIGDVARLAGVSRSTVSYALTGKRSISEDTRARIQEAIEELGFTPNAGARALATSQTNVLGLYLQFEEDEFAPAMLQYVLPVSSEAREHGYDLLMVTDPDLEGAVRRTTSSAMVDGVVLLDVTFDDPRLGPLREATQPAVLIGYARNGEGFDSFDLDFGEAARMAVDHLGTLGHRDLALITPPRHVYERGGSYAWRFRDAAIERAARYGMRITTHYGDSRQPGIEAVLDRALSDDSSPTALILHNDATLAALPSYLNARGISSPGDLSVVGLFSHEFGQAFSLPFTSIETSPDQLGRQAVLQLLKRLAGGGSLEAPRARFVEPILVDRGSTRSAL</sequence>
<feature type="domain" description="HTH cro/C1-type" evidence="5">
    <location>
        <begin position="4"/>
        <end position="33"/>
    </location>
</feature>
<dbReference type="Gene3D" id="1.10.260.40">
    <property type="entry name" value="lambda repressor-like DNA-binding domains"/>
    <property type="match status" value="1"/>
</dbReference>
<keyword evidence="7" id="KW-1185">Reference proteome</keyword>
<evidence type="ECO:0000256" key="1">
    <source>
        <dbReference type="ARBA" id="ARBA00023015"/>
    </source>
</evidence>
<dbReference type="PROSITE" id="PS00356">
    <property type="entry name" value="HTH_LACI_1"/>
    <property type="match status" value="1"/>
</dbReference>
<dbReference type="PROSITE" id="PS50932">
    <property type="entry name" value="HTH_LACI_2"/>
    <property type="match status" value="1"/>
</dbReference>
<dbReference type="SUPFAM" id="SSF47413">
    <property type="entry name" value="lambda repressor-like DNA-binding domains"/>
    <property type="match status" value="1"/>
</dbReference>
<dbReference type="SMART" id="SM00354">
    <property type="entry name" value="HTH_LACI"/>
    <property type="match status" value="1"/>
</dbReference>
<evidence type="ECO:0000313" key="7">
    <source>
        <dbReference type="Proteomes" id="UP001323798"/>
    </source>
</evidence>
<keyword evidence="3" id="KW-0804">Transcription</keyword>
<dbReference type="PROSITE" id="PS50943">
    <property type="entry name" value="HTH_CROC1"/>
    <property type="match status" value="1"/>
</dbReference>
<name>A0ABZ0SQZ1_9MICO</name>
<reference evidence="6 7" key="1">
    <citation type="submission" date="2023-11" db="EMBL/GenBank/DDBJ databases">
        <title>Genome sequence of Microbacterium rhizosphaerae KACC 19337.</title>
        <authorList>
            <person name="Choi H."/>
            <person name="Kim S."/>
            <person name="Kim Y."/>
            <person name="Kwon S.-W."/>
            <person name="Heo J."/>
        </authorList>
    </citation>
    <scope>NUCLEOTIDE SEQUENCE [LARGE SCALE GENOMIC DNA]</scope>
    <source>
        <strain evidence="6 7">KACC 19337</strain>
    </source>
</reference>
<dbReference type="InterPro" id="IPR028082">
    <property type="entry name" value="Peripla_BP_I"/>
</dbReference>
<dbReference type="CDD" id="cd01392">
    <property type="entry name" value="HTH_LacI"/>
    <property type="match status" value="1"/>
</dbReference>